<keyword evidence="2" id="KW-1185">Reference proteome</keyword>
<gene>
    <name evidence="1" type="ORF">NEE01_17205</name>
</gene>
<name>A0AA41ZIW2_9SPHN</name>
<sequence>MYRSSIRSDKPYIPQGIGEIMDQLGSMMLSSPTFEDKTGHSPEENIDTEFFALNEGLKTIQREVGEETYQALVALSDKMRAHFEADPEDKTEDSLKGRDCIVEMEDILKASARRKPR</sequence>
<evidence type="ECO:0000313" key="1">
    <source>
        <dbReference type="EMBL" id="MCW6536518.1"/>
    </source>
</evidence>
<reference evidence="1" key="1">
    <citation type="submission" date="2022-06" db="EMBL/GenBank/DDBJ databases">
        <title>Sphingomonas sp. nov. isolated from rhizosphere soil of tomato.</title>
        <authorList>
            <person name="Dong H."/>
            <person name="Gao R."/>
        </authorList>
    </citation>
    <scope>NUCLEOTIDE SEQUENCE</scope>
    <source>
        <strain evidence="1">MMSM24</strain>
    </source>
</reference>
<proteinExistence type="predicted"/>
<organism evidence="1 2">
    <name type="scientific">Sphingomonas lycopersici</name>
    <dbReference type="NCBI Taxonomy" id="2951807"/>
    <lineage>
        <taxon>Bacteria</taxon>
        <taxon>Pseudomonadati</taxon>
        <taxon>Pseudomonadota</taxon>
        <taxon>Alphaproteobacteria</taxon>
        <taxon>Sphingomonadales</taxon>
        <taxon>Sphingomonadaceae</taxon>
        <taxon>Sphingomonas</taxon>
    </lineage>
</organism>
<accession>A0AA41ZIW2</accession>
<protein>
    <submittedName>
        <fullName evidence="1">Uncharacterized protein</fullName>
    </submittedName>
</protein>
<dbReference type="Proteomes" id="UP001165565">
    <property type="component" value="Unassembled WGS sequence"/>
</dbReference>
<dbReference type="AlphaFoldDB" id="A0AA41ZIW2"/>
<dbReference type="RefSeq" id="WP_179513312.1">
    <property type="nucleotide sequence ID" value="NZ_JANFAV010000014.1"/>
</dbReference>
<comment type="caution">
    <text evidence="1">The sequence shown here is derived from an EMBL/GenBank/DDBJ whole genome shotgun (WGS) entry which is preliminary data.</text>
</comment>
<evidence type="ECO:0000313" key="2">
    <source>
        <dbReference type="Proteomes" id="UP001165565"/>
    </source>
</evidence>
<dbReference type="EMBL" id="JANFAV010000014">
    <property type="protein sequence ID" value="MCW6536518.1"/>
    <property type="molecule type" value="Genomic_DNA"/>
</dbReference>